<keyword evidence="2" id="KW-0812">Transmembrane</keyword>
<keyword evidence="4" id="KW-1185">Reference proteome</keyword>
<sequence>MDTSVWLGVVAVVALALVATVVDGRGRSRRVRGGADPGAADGRTGPRPGEIWWARLPYEDPAGRGASREERCLVLSVRGECVLVAGITDRSGDARPGLIPLPAGALGDDRGEPGFLAPDELRRIAVSGFRRRAGAADPALWDRVRHLAD</sequence>
<evidence type="ECO:0000256" key="1">
    <source>
        <dbReference type="SAM" id="MobiDB-lite"/>
    </source>
</evidence>
<dbReference type="Pfam" id="PF02452">
    <property type="entry name" value="PemK_toxin"/>
    <property type="match status" value="1"/>
</dbReference>
<evidence type="ECO:0000313" key="3">
    <source>
        <dbReference type="EMBL" id="TBO59766.1"/>
    </source>
</evidence>
<proteinExistence type="predicted"/>
<dbReference type="InterPro" id="IPR003477">
    <property type="entry name" value="PemK-like"/>
</dbReference>
<feature type="compositionally biased region" description="Low complexity" evidence="1">
    <location>
        <begin position="37"/>
        <end position="46"/>
    </location>
</feature>
<gene>
    <name evidence="3" type="ORF">EYS09_10260</name>
</gene>
<keyword evidence="2" id="KW-0472">Membrane</keyword>
<dbReference type="EMBL" id="SIXH01000066">
    <property type="protein sequence ID" value="TBO59766.1"/>
    <property type="molecule type" value="Genomic_DNA"/>
</dbReference>
<dbReference type="RefSeq" id="WP_131122995.1">
    <property type="nucleotide sequence ID" value="NZ_SIXH01000066.1"/>
</dbReference>
<keyword evidence="2" id="KW-1133">Transmembrane helix</keyword>
<dbReference type="Proteomes" id="UP000292452">
    <property type="component" value="Unassembled WGS sequence"/>
</dbReference>
<feature type="region of interest" description="Disordered" evidence="1">
    <location>
        <begin position="28"/>
        <end position="47"/>
    </location>
</feature>
<name>A0A4Q9HX50_STRKA</name>
<reference evidence="3 4" key="1">
    <citation type="submission" date="2019-02" db="EMBL/GenBank/DDBJ databases">
        <title>Draft Genome Sequence of Streptomyces sp. AM-2504, identified by 16S rRNA comparative analysis as a Streptomyces Kasugaensis strain.</title>
        <authorList>
            <person name="Napolioni V."/>
            <person name="Giuliodori A.M."/>
            <person name="Spurio R."/>
            <person name="Fabbretti A."/>
        </authorList>
    </citation>
    <scope>NUCLEOTIDE SEQUENCE [LARGE SCALE GENOMIC DNA]</scope>
    <source>
        <strain evidence="3 4">AM-2504</strain>
    </source>
</reference>
<dbReference type="GO" id="GO:0003677">
    <property type="term" value="F:DNA binding"/>
    <property type="evidence" value="ECO:0007669"/>
    <property type="project" value="InterPro"/>
</dbReference>
<protein>
    <submittedName>
        <fullName evidence="3">Type II toxin-antitoxin system PemK/MazF family toxin</fullName>
    </submittedName>
</protein>
<evidence type="ECO:0000313" key="4">
    <source>
        <dbReference type="Proteomes" id="UP000292452"/>
    </source>
</evidence>
<accession>A0A4Q9HX50</accession>
<feature type="transmembrane region" description="Helical" evidence="2">
    <location>
        <begin position="6"/>
        <end position="22"/>
    </location>
</feature>
<comment type="caution">
    <text evidence="3">The sequence shown here is derived from an EMBL/GenBank/DDBJ whole genome shotgun (WGS) entry which is preliminary data.</text>
</comment>
<organism evidence="3 4">
    <name type="scientific">Streptomyces kasugaensis</name>
    <dbReference type="NCBI Taxonomy" id="1946"/>
    <lineage>
        <taxon>Bacteria</taxon>
        <taxon>Bacillati</taxon>
        <taxon>Actinomycetota</taxon>
        <taxon>Actinomycetes</taxon>
        <taxon>Kitasatosporales</taxon>
        <taxon>Streptomycetaceae</taxon>
        <taxon>Streptomyces</taxon>
    </lineage>
</organism>
<evidence type="ECO:0000256" key="2">
    <source>
        <dbReference type="SAM" id="Phobius"/>
    </source>
</evidence>
<dbReference type="AlphaFoldDB" id="A0A4Q9HX50"/>